<dbReference type="RefSeq" id="WP_263543673.1">
    <property type="nucleotide sequence ID" value="NZ_JAOVZO020000001.1"/>
</dbReference>
<reference evidence="4" key="1">
    <citation type="submission" date="2023-02" db="EMBL/GenBank/DDBJ databases">
        <title>Tahibacter soli sp. nov. isolated from soil.</title>
        <authorList>
            <person name="Baek J.H."/>
            <person name="Lee J.K."/>
            <person name="Choi D.G."/>
            <person name="Jeon C.O."/>
        </authorList>
    </citation>
    <scope>NUCLEOTIDE SEQUENCE</scope>
    <source>
        <strain evidence="4">BL</strain>
    </source>
</reference>
<sequence length="300" mass="31129">MKVKLLPLIAFLAPGAVFAGTPINETRSVDDDVRIDVSNVKGAVNVTAWEKDEVSISGTLGNGAKRLAVDGEGGHLSVKVEGPDKSKGWLNWGSDSSMEESVLNLKVPRKASLEINVVSAAVVVSDLAGGDVTVDSVSGRVRVGSDSRRVRIESVSGDVEFDGKAGEAEVQTVSGDVRARGVGGRTRFETVSGAVRVVASAPLSDTSAGTVSGDIEISGELGKGGRMHVETMSGDVRIGFGSNLSARIQAESFSGTLRSDFGTVEKREHGPGSSLDVRVGDGEGDVDVDSFSGDVTLRRD</sequence>
<dbReference type="EMBL" id="JAOVZO020000001">
    <property type="protein sequence ID" value="MDC8011305.1"/>
    <property type="molecule type" value="Genomic_DNA"/>
</dbReference>
<dbReference type="InterPro" id="IPR025164">
    <property type="entry name" value="Toastrack_DUF4097"/>
</dbReference>
<evidence type="ECO:0000313" key="5">
    <source>
        <dbReference type="Proteomes" id="UP001139971"/>
    </source>
</evidence>
<dbReference type="Proteomes" id="UP001139971">
    <property type="component" value="Unassembled WGS sequence"/>
</dbReference>
<evidence type="ECO:0000256" key="1">
    <source>
        <dbReference type="SAM" id="MobiDB-lite"/>
    </source>
</evidence>
<dbReference type="AlphaFoldDB" id="A0A9X3YHG4"/>
<feature type="compositionally biased region" description="Low complexity" evidence="1">
    <location>
        <begin position="289"/>
        <end position="300"/>
    </location>
</feature>
<feature type="region of interest" description="Disordered" evidence="1">
    <location>
        <begin position="261"/>
        <end position="300"/>
    </location>
</feature>
<evidence type="ECO:0000313" key="4">
    <source>
        <dbReference type="EMBL" id="MDC8011305.1"/>
    </source>
</evidence>
<comment type="caution">
    <text evidence="4">The sequence shown here is derived from an EMBL/GenBank/DDBJ whole genome shotgun (WGS) entry which is preliminary data.</text>
</comment>
<organism evidence="4 5">
    <name type="scientific">Tahibacter soli</name>
    <dbReference type="NCBI Taxonomy" id="2983605"/>
    <lineage>
        <taxon>Bacteria</taxon>
        <taxon>Pseudomonadati</taxon>
        <taxon>Pseudomonadota</taxon>
        <taxon>Gammaproteobacteria</taxon>
        <taxon>Lysobacterales</taxon>
        <taxon>Rhodanobacteraceae</taxon>
        <taxon>Tahibacter</taxon>
    </lineage>
</organism>
<name>A0A9X3YHG4_9GAMM</name>
<feature type="domain" description="DUF4097" evidence="3">
    <location>
        <begin position="35"/>
        <end position="297"/>
    </location>
</feature>
<keyword evidence="5" id="KW-1185">Reference proteome</keyword>
<protein>
    <submittedName>
        <fullName evidence="4">DUF4097 domain-containing protein</fullName>
    </submittedName>
</protein>
<feature type="signal peptide" evidence="2">
    <location>
        <begin position="1"/>
        <end position="19"/>
    </location>
</feature>
<dbReference type="Pfam" id="PF13349">
    <property type="entry name" value="DUF4097"/>
    <property type="match status" value="1"/>
</dbReference>
<evidence type="ECO:0000256" key="2">
    <source>
        <dbReference type="SAM" id="SignalP"/>
    </source>
</evidence>
<keyword evidence="2" id="KW-0732">Signal</keyword>
<proteinExistence type="predicted"/>
<feature type="chain" id="PRO_5040881570" evidence="2">
    <location>
        <begin position="20"/>
        <end position="300"/>
    </location>
</feature>
<gene>
    <name evidence="4" type="ORF">OD750_001955</name>
</gene>
<evidence type="ECO:0000259" key="3">
    <source>
        <dbReference type="Pfam" id="PF13349"/>
    </source>
</evidence>
<accession>A0A9X3YHG4</accession>